<dbReference type="PRINTS" id="PR00111">
    <property type="entry name" value="ABHYDROLASE"/>
</dbReference>
<reference evidence="2 3" key="1">
    <citation type="submission" date="2021-06" db="EMBL/GenBank/DDBJ databases">
        <title>Actinoplanes lichenicola sp. nov., and Actinoplanes ovalisporus sp. nov., isolated from lichen in Thailand.</title>
        <authorList>
            <person name="Saeng-In P."/>
            <person name="Kanchanasin P."/>
            <person name="Yuki M."/>
            <person name="Kudo T."/>
            <person name="Ohkuma M."/>
            <person name="Phongsopitanun W."/>
            <person name="Tanasupawat S."/>
        </authorList>
    </citation>
    <scope>NUCLEOTIDE SEQUENCE [LARGE SCALE GENOMIC DNA]</scope>
    <source>
        <strain evidence="2 3">NBRC 110975</strain>
    </source>
</reference>
<evidence type="ECO:0000259" key="1">
    <source>
        <dbReference type="Pfam" id="PF12697"/>
    </source>
</evidence>
<comment type="caution">
    <text evidence="2">The sequence shown here is derived from an EMBL/GenBank/DDBJ whole genome shotgun (WGS) entry which is preliminary data.</text>
</comment>
<dbReference type="PANTHER" id="PTHR43689">
    <property type="entry name" value="HYDROLASE"/>
    <property type="match status" value="1"/>
</dbReference>
<dbReference type="InterPro" id="IPR029058">
    <property type="entry name" value="AB_hydrolase_fold"/>
</dbReference>
<keyword evidence="3" id="KW-1185">Reference proteome</keyword>
<organism evidence="2 3">
    <name type="scientific">Paractinoplanes bogorensis</name>
    <dbReference type="NCBI Taxonomy" id="1610840"/>
    <lineage>
        <taxon>Bacteria</taxon>
        <taxon>Bacillati</taxon>
        <taxon>Actinomycetota</taxon>
        <taxon>Actinomycetes</taxon>
        <taxon>Micromonosporales</taxon>
        <taxon>Micromonosporaceae</taxon>
        <taxon>Paractinoplanes</taxon>
    </lineage>
</organism>
<feature type="domain" description="AB hydrolase-1" evidence="1">
    <location>
        <begin position="5"/>
        <end position="216"/>
    </location>
</feature>
<dbReference type="EMBL" id="JAHKKG010000008">
    <property type="protein sequence ID" value="MBU2666961.1"/>
    <property type="molecule type" value="Genomic_DNA"/>
</dbReference>
<dbReference type="Gene3D" id="3.40.50.1820">
    <property type="entry name" value="alpha/beta hydrolase"/>
    <property type="match status" value="1"/>
</dbReference>
<dbReference type="RefSeq" id="WP_215791111.1">
    <property type="nucleotide sequence ID" value="NZ_JAHKKG010000008.1"/>
</dbReference>
<dbReference type="Pfam" id="PF12697">
    <property type="entry name" value="Abhydrolase_6"/>
    <property type="match status" value="1"/>
</dbReference>
<name>A0ABS5YUF1_9ACTN</name>
<evidence type="ECO:0000313" key="3">
    <source>
        <dbReference type="Proteomes" id="UP001519654"/>
    </source>
</evidence>
<dbReference type="GO" id="GO:0016787">
    <property type="term" value="F:hydrolase activity"/>
    <property type="evidence" value="ECO:0007669"/>
    <property type="project" value="UniProtKB-KW"/>
</dbReference>
<dbReference type="Proteomes" id="UP001519654">
    <property type="component" value="Unassembled WGS sequence"/>
</dbReference>
<dbReference type="InterPro" id="IPR000073">
    <property type="entry name" value="AB_hydrolase_1"/>
</dbReference>
<keyword evidence="2" id="KW-0378">Hydrolase</keyword>
<protein>
    <submittedName>
        <fullName evidence="2">Alpha/beta hydrolase</fullName>
    </submittedName>
</protein>
<accession>A0ABS5YUF1</accession>
<gene>
    <name evidence="2" type="ORF">KOI35_25960</name>
</gene>
<dbReference type="PANTHER" id="PTHR43689:SF8">
    <property type="entry name" value="ALPHA_BETA-HYDROLASES SUPERFAMILY PROTEIN"/>
    <property type="match status" value="1"/>
</dbReference>
<evidence type="ECO:0000313" key="2">
    <source>
        <dbReference type="EMBL" id="MBU2666961.1"/>
    </source>
</evidence>
<dbReference type="SUPFAM" id="SSF53474">
    <property type="entry name" value="alpha/beta-Hydrolases"/>
    <property type="match status" value="1"/>
</dbReference>
<proteinExistence type="predicted"/>
<sequence length="218" mass="22996">MNTYLLLHGGAGSQSMRAFADLLTRRTGTRVLVPTHPGFAGTERPDHLDSVAALARHYDTMLDEQDLHDVIVIGNSIGGWVAAEMALLGNPRLAKVVLVNAVGLDVPEQPVTDVSNLTGAQLAALSFHAPEKRPVGPGPDVGALRAYTGMRMTDPTLRERLAGVKVPVHVVWGASDGIVSPAYGRAWADAIAGAGFTLLPEAGHLPQLEAPERLLALV</sequence>